<dbReference type="Pfam" id="PF17832">
    <property type="entry name" value="Pre-PUA"/>
    <property type="match status" value="1"/>
</dbReference>
<dbReference type="PROSITE" id="PS50296">
    <property type="entry name" value="SUI1"/>
    <property type="match status" value="1"/>
</dbReference>
<feature type="region of interest" description="Disordered" evidence="1">
    <location>
        <begin position="215"/>
        <end position="236"/>
    </location>
</feature>
<dbReference type="Pfam" id="PF26292">
    <property type="entry name" value="PUA_elF2D"/>
    <property type="match status" value="1"/>
</dbReference>
<dbReference type="Proteomes" id="UP000825438">
    <property type="component" value="Chromosome I"/>
</dbReference>
<dbReference type="Pfam" id="PF01253">
    <property type="entry name" value="SUI1"/>
    <property type="match status" value="1"/>
</dbReference>
<dbReference type="VEuPathDB" id="FungiDB:CJJ07_004956"/>
<dbReference type="InterPro" id="IPR039757">
    <property type="entry name" value="EIF2D"/>
</dbReference>
<dbReference type="InterPro" id="IPR048248">
    <property type="entry name" value="PUA_eIF2d-like"/>
</dbReference>
<sequence>MFKKDPQPKPSSNIKSSERRALLTSVCKEYSITKEDLSKETELSILPITIKQASFQSVQGHKGTIYFDEKEKPLWFKTRDSQLYPSIYTLWQCGGLLPIILTNDHVIDKLSSHANLMLPGSIPPFDSRATKNALVGIASYKTPTVVQAIGHCSLNLTQFDDVVGRQGTAVTVLHVIEDELFNLYDSDIEIPVEVAPYIPTAYDGLNKTLRALYGEDDVDDENENENEVEGEDSERCDTQSEVMIEISGQEQKASDQTSAHERELNGDSSVENVSEALSHLSVEDIDNFFFRSFIQSVKLNPSIELPLSASQFMGQYILKNLPKMDVKYCNIKKTSWKKSAKFLKSLEKQKLLQLKGKGDDVSVVSISVPKETVDNFVTHKVIATNKNSSTTGSKSDAANKLSVVLLYKPTNKSRMIYNKVDKSYQKLYTQVELKEIIGEYINIAGLVDKQNPKFLILDEHIKSATGIKEEKVTRDKILQPFTASHSPHYTILKPGDKTIDSKMVHKGTPPKVKILTQTVLGRKTVTTVVNFEPFFIKAATLAEDLKNKCSGSTSVGNSIHNPNLTEVMVQGPHGSTVERYLKEKGVPSSYIEVEDKSKRRKKR</sequence>
<reference evidence="3" key="2">
    <citation type="submission" date="2017-11" db="EMBL/GenBank/DDBJ databases">
        <title>Candida auris genome assembly and annotation.</title>
        <authorList>
            <person name="Munoz J.F."/>
            <person name="Gade L.G."/>
            <person name="Chow N.A."/>
            <person name="Litvintseva A.P."/>
            <person name="Loparev V.N."/>
            <person name="Cuomo C.A."/>
        </authorList>
    </citation>
    <scope>NUCLEOTIDE SEQUENCE</scope>
    <source>
        <strain evidence="3">B8441</strain>
    </source>
</reference>
<dbReference type="Gene3D" id="3.10.400.20">
    <property type="match status" value="1"/>
</dbReference>
<feature type="compositionally biased region" description="Polar residues" evidence="1">
    <location>
        <begin position="248"/>
        <end position="257"/>
    </location>
</feature>
<gene>
    <name evidence="3" type="ORF">B9J08_001706</name>
    <name evidence="4" type="ORF">CA7LBN_001495</name>
</gene>
<dbReference type="CDD" id="cd21156">
    <property type="entry name" value="PUA_eIF2d-like"/>
    <property type="match status" value="1"/>
</dbReference>
<evidence type="ECO:0000256" key="1">
    <source>
        <dbReference type="SAM" id="MobiDB-lite"/>
    </source>
</evidence>
<name>A0A2H0ZZ58_CANAR</name>
<dbReference type="VEuPathDB" id="FungiDB:CJI96_0000170"/>
<dbReference type="OMA" id="MFLKPYR"/>
<dbReference type="Gene3D" id="3.30.780.10">
    <property type="entry name" value="SUI1-like domain"/>
    <property type="match status" value="1"/>
</dbReference>
<dbReference type="PANTHER" id="PTHR12217:SF4">
    <property type="entry name" value="EUKARYOTIC TRANSLATION INITIATION FACTOR 2D"/>
    <property type="match status" value="1"/>
</dbReference>
<accession>A0A2H0ZZ58</accession>
<dbReference type="EMBL" id="CP076749">
    <property type="protein sequence ID" value="QWW22748.1"/>
    <property type="molecule type" value="Genomic_DNA"/>
</dbReference>
<dbReference type="VEuPathDB" id="FungiDB:CJJ09_001770"/>
<dbReference type="EMBL" id="PEKT02000004">
    <property type="protein sequence ID" value="PIS55602.1"/>
    <property type="molecule type" value="Genomic_DNA"/>
</dbReference>
<feature type="region of interest" description="Disordered" evidence="1">
    <location>
        <begin position="248"/>
        <end position="268"/>
    </location>
</feature>
<dbReference type="PROSITE" id="PS50890">
    <property type="entry name" value="PUA"/>
    <property type="match status" value="1"/>
</dbReference>
<dbReference type="InterPro" id="IPR015947">
    <property type="entry name" value="PUA-like_sf"/>
</dbReference>
<dbReference type="InterPro" id="IPR041366">
    <property type="entry name" value="Pre-PUA"/>
</dbReference>
<dbReference type="PANTHER" id="PTHR12217">
    <property type="entry name" value="EUKARYOTIC TRANSLATION INITIATION FACTOR 2D"/>
    <property type="match status" value="1"/>
</dbReference>
<reference evidence="4" key="3">
    <citation type="submission" date="2021-06" db="EMBL/GenBank/DDBJ databases">
        <title>Candida auris outbreak in lebanese hospital.</title>
        <authorList>
            <person name="Finianos M."/>
        </authorList>
    </citation>
    <scope>NUCLEOTIDE SEQUENCE</scope>
    <source>
        <strain evidence="4">CA7LBN</strain>
    </source>
</reference>
<feature type="compositionally biased region" description="Acidic residues" evidence="1">
    <location>
        <begin position="215"/>
        <end position="232"/>
    </location>
</feature>
<dbReference type="STRING" id="498019.A0A2H0ZZ58"/>
<dbReference type="GO" id="GO:0001731">
    <property type="term" value="P:formation of translation preinitiation complex"/>
    <property type="evidence" value="ECO:0007669"/>
    <property type="project" value="InterPro"/>
</dbReference>
<dbReference type="VEuPathDB" id="FungiDB:B9J08_001706"/>
<organism evidence="3">
    <name type="scientific">Candidozyma auris</name>
    <name type="common">Yeast</name>
    <name type="synonym">Candida auris</name>
    <dbReference type="NCBI Taxonomy" id="498019"/>
    <lineage>
        <taxon>Eukaryota</taxon>
        <taxon>Fungi</taxon>
        <taxon>Dikarya</taxon>
        <taxon>Ascomycota</taxon>
        <taxon>Saccharomycotina</taxon>
        <taxon>Pichiomycetes</taxon>
        <taxon>Metschnikowiaceae</taxon>
        <taxon>Candidozyma</taxon>
    </lineage>
</organism>
<dbReference type="InterPro" id="IPR039759">
    <property type="entry name" value="eIF2D_SUI1"/>
</dbReference>
<dbReference type="SUPFAM" id="SSF88697">
    <property type="entry name" value="PUA domain-like"/>
    <property type="match status" value="1"/>
</dbReference>
<feature type="domain" description="SUI1" evidence="2">
    <location>
        <begin position="512"/>
        <end position="585"/>
    </location>
</feature>
<dbReference type="AlphaFoldDB" id="A0A2H0ZZ58"/>
<evidence type="ECO:0000313" key="3">
    <source>
        <dbReference type="EMBL" id="PIS55602.1"/>
    </source>
</evidence>
<dbReference type="SUPFAM" id="SSF55159">
    <property type="entry name" value="eIF1-like"/>
    <property type="match status" value="1"/>
</dbReference>
<dbReference type="InterPro" id="IPR001950">
    <property type="entry name" value="SUI1"/>
</dbReference>
<evidence type="ECO:0000259" key="2">
    <source>
        <dbReference type="PROSITE" id="PS50296"/>
    </source>
</evidence>
<dbReference type="VEuPathDB" id="FungiDB:CJI97_002368"/>
<protein>
    <recommendedName>
        <fullName evidence="2">SUI1 domain-containing protein</fullName>
    </recommendedName>
</protein>
<dbReference type="InterPro" id="IPR036877">
    <property type="entry name" value="SUI1_dom_sf"/>
</dbReference>
<proteinExistence type="predicted"/>
<evidence type="ECO:0000313" key="4">
    <source>
        <dbReference type="EMBL" id="QWW22748.1"/>
    </source>
</evidence>
<dbReference type="GO" id="GO:0003743">
    <property type="term" value="F:translation initiation factor activity"/>
    <property type="evidence" value="ECO:0007669"/>
    <property type="project" value="InterPro"/>
</dbReference>
<dbReference type="InterPro" id="IPR057429">
    <property type="entry name" value="WH_eIF2D"/>
</dbReference>
<dbReference type="CDD" id="cd11608">
    <property type="entry name" value="eIF2D_C"/>
    <property type="match status" value="1"/>
</dbReference>
<reference evidence="3" key="1">
    <citation type="journal article" date="2017" name="Clin. Infect. Dis.">
        <title>Simultaneous emergence of multidrug-resistant Candida auris on 3 continents confirmed by whole-genome sequencing and epidemiological analyses.</title>
        <authorList>
            <person name="Lockhart S.R."/>
            <person name="Etienne K.A."/>
            <person name="Vallabhaneni S."/>
            <person name="Farooqi J."/>
            <person name="Chowdhary A."/>
            <person name="Govender N.P."/>
            <person name="Colombo A.L."/>
            <person name="Calvo B."/>
            <person name="Cuomo C.A."/>
            <person name="Desjardins C.A."/>
            <person name="Berkow E.L."/>
            <person name="Castanheira M."/>
            <person name="Magobo R.E."/>
            <person name="Jabeen K."/>
            <person name="Asghar R.J."/>
            <person name="Meis J.F."/>
            <person name="Jackson B."/>
            <person name="Chiller T."/>
            <person name="Litvintseva A.P."/>
        </authorList>
    </citation>
    <scope>NUCLEOTIDE SEQUENCE [LARGE SCALE GENOMIC DNA]</scope>
    <source>
        <strain evidence="3">B8441</strain>
    </source>
</reference>
<dbReference type="Pfam" id="PF25304">
    <property type="entry name" value="WHD_eIF2D"/>
    <property type="match status" value="1"/>
</dbReference>